<reference evidence="4" key="1">
    <citation type="submission" date="2017-04" db="EMBL/GenBank/DDBJ databases">
        <authorList>
            <person name="Varghese N."/>
            <person name="Submissions S."/>
        </authorList>
    </citation>
    <scope>NUCLEOTIDE SEQUENCE [LARGE SCALE GENOMIC DNA]</scope>
    <source>
        <strain evidence="4">DSM 9293</strain>
    </source>
</reference>
<feature type="domain" description="Glycosyl transferase family 1" evidence="1">
    <location>
        <begin position="166"/>
        <end position="322"/>
    </location>
</feature>
<gene>
    <name evidence="3" type="ORF">SAMN00768000_1676</name>
</gene>
<dbReference type="CDD" id="cd03801">
    <property type="entry name" value="GT4_PimA-like"/>
    <property type="match status" value="1"/>
</dbReference>
<dbReference type="EMBL" id="FWWY01000001">
    <property type="protein sequence ID" value="SMC04476.1"/>
    <property type="molecule type" value="Genomic_DNA"/>
</dbReference>
<dbReference type="InterPro" id="IPR001296">
    <property type="entry name" value="Glyco_trans_1"/>
</dbReference>
<protein>
    <submittedName>
        <fullName evidence="3">Glycosyltransferase involved in cell wall bisynthesis</fullName>
    </submittedName>
</protein>
<keyword evidence="3" id="KW-0808">Transferase</keyword>
<dbReference type="Gene3D" id="3.40.50.2000">
    <property type="entry name" value="Glycogen Phosphorylase B"/>
    <property type="match status" value="2"/>
</dbReference>
<accession>A0A1W1WDX4</accession>
<evidence type="ECO:0000259" key="1">
    <source>
        <dbReference type="Pfam" id="PF00534"/>
    </source>
</evidence>
<feature type="domain" description="Glycosyltransferase subfamily 4-like N-terminal" evidence="2">
    <location>
        <begin position="2"/>
        <end position="134"/>
    </location>
</feature>
<dbReference type="InterPro" id="IPR028098">
    <property type="entry name" value="Glyco_trans_4-like_N"/>
</dbReference>
<name>A0A1W1WDX4_SULTA</name>
<evidence type="ECO:0000313" key="3">
    <source>
        <dbReference type="EMBL" id="SMC04476.1"/>
    </source>
</evidence>
<proteinExistence type="predicted"/>
<evidence type="ECO:0000259" key="2">
    <source>
        <dbReference type="Pfam" id="PF13477"/>
    </source>
</evidence>
<keyword evidence="4" id="KW-1185">Reference proteome</keyword>
<dbReference type="STRING" id="28034.BFX07_01030"/>
<dbReference type="Pfam" id="PF00534">
    <property type="entry name" value="Glycos_transf_1"/>
    <property type="match status" value="1"/>
</dbReference>
<sequence>MRIAIIADAASVHTRRWALGLKQQGHEIAIWSERPWDDFGQDLVHLLPKALRFRRDVPRAVWQIRREVHAFSPDIIHAHYISHYGLLAALARLSPLVMSIWGADIECFPERHGFLSCRMIQWILGQADAITCSSQYLKTLSARYTDKPISVIPFGIDLHRFRPHPPHKGPLRFVINKALEPVYGIDLILTALKDVQGDYVGRILGEGSQRQTLLELAKTYHLDERITWVGKVGLDELPDVLAWADVGLYASRRESFGVAPLEMMALGRAVIAHRLGGLTEVIDENVTGFLVEPHNIVAWQQILQQIVDDPSRIRQMGEQGPRWVASRYNFDENLKRMIELYEQLRLTKISRNRKTQN</sequence>
<dbReference type="SUPFAM" id="SSF53756">
    <property type="entry name" value="UDP-Glycosyltransferase/glycogen phosphorylase"/>
    <property type="match status" value="1"/>
</dbReference>
<dbReference type="Pfam" id="PF13477">
    <property type="entry name" value="Glyco_trans_4_2"/>
    <property type="match status" value="1"/>
</dbReference>
<dbReference type="Proteomes" id="UP000192660">
    <property type="component" value="Unassembled WGS sequence"/>
</dbReference>
<dbReference type="AlphaFoldDB" id="A0A1W1WDX4"/>
<dbReference type="OrthoDB" id="9810929at2"/>
<dbReference type="PANTHER" id="PTHR12526">
    <property type="entry name" value="GLYCOSYLTRANSFERASE"/>
    <property type="match status" value="1"/>
</dbReference>
<dbReference type="GO" id="GO:0016757">
    <property type="term" value="F:glycosyltransferase activity"/>
    <property type="evidence" value="ECO:0007669"/>
    <property type="project" value="InterPro"/>
</dbReference>
<dbReference type="PANTHER" id="PTHR12526:SF638">
    <property type="entry name" value="SPORE COAT PROTEIN SA"/>
    <property type="match status" value="1"/>
</dbReference>
<organism evidence="3 4">
    <name type="scientific">Sulfobacillus thermosulfidooxidans (strain DSM 9293 / VKM B-1269 / AT-1)</name>
    <dbReference type="NCBI Taxonomy" id="929705"/>
    <lineage>
        <taxon>Bacteria</taxon>
        <taxon>Bacillati</taxon>
        <taxon>Bacillota</taxon>
        <taxon>Clostridia</taxon>
        <taxon>Eubacteriales</taxon>
        <taxon>Clostridiales Family XVII. Incertae Sedis</taxon>
        <taxon>Sulfobacillus</taxon>
    </lineage>
</organism>
<evidence type="ECO:0000313" key="4">
    <source>
        <dbReference type="Proteomes" id="UP000192660"/>
    </source>
</evidence>
<dbReference type="RefSeq" id="WP_084661270.1">
    <property type="nucleotide sequence ID" value="NZ_FWWY01000001.1"/>
</dbReference>